<dbReference type="Gene3D" id="1.25.40.10">
    <property type="entry name" value="Tetratricopeptide repeat domain"/>
    <property type="match status" value="1"/>
</dbReference>
<dbReference type="NCBIfam" id="TIGR03302">
    <property type="entry name" value="OM_YfiO"/>
    <property type="match status" value="1"/>
</dbReference>
<dbReference type="Proteomes" id="UP000443582">
    <property type="component" value="Unassembled WGS sequence"/>
</dbReference>
<evidence type="ECO:0000313" key="6">
    <source>
        <dbReference type="Proteomes" id="UP000443582"/>
    </source>
</evidence>
<dbReference type="EMBL" id="QDKL01000001">
    <property type="protein sequence ID" value="RZF22977.1"/>
    <property type="molecule type" value="Genomic_DNA"/>
</dbReference>
<dbReference type="PROSITE" id="PS51257">
    <property type="entry name" value="PROKAR_LIPOPROTEIN"/>
    <property type="match status" value="1"/>
</dbReference>
<dbReference type="PANTHER" id="PTHR37423:SF2">
    <property type="entry name" value="MEMBRANE-BOUND LYTIC MUREIN TRANSGLYCOSYLASE C"/>
    <property type="match status" value="1"/>
</dbReference>
<dbReference type="PANTHER" id="PTHR37423">
    <property type="entry name" value="SOLUBLE LYTIC MUREIN TRANSGLYCOSYLASE-RELATED"/>
    <property type="match status" value="1"/>
</dbReference>
<keyword evidence="1" id="KW-0732">Signal</keyword>
<evidence type="ECO:0000256" key="3">
    <source>
        <dbReference type="ARBA" id="ARBA00023237"/>
    </source>
</evidence>
<comment type="caution">
    <text evidence="5">The sequence shown here is derived from an EMBL/GenBank/DDBJ whole genome shotgun (WGS) entry which is preliminary data.</text>
</comment>
<organism evidence="5 6">
    <name type="scientific">Halobacteriovorax vibrionivorans</name>
    <dbReference type="NCBI Taxonomy" id="2152716"/>
    <lineage>
        <taxon>Bacteria</taxon>
        <taxon>Pseudomonadati</taxon>
        <taxon>Bdellovibrionota</taxon>
        <taxon>Bacteriovoracia</taxon>
        <taxon>Bacteriovoracales</taxon>
        <taxon>Halobacteriovoraceae</taxon>
        <taxon>Halobacteriovorax</taxon>
    </lineage>
</organism>
<sequence>MLSARISLYIGGQVLKYLTLLFSILVLTSCAVNRPKGSTEAEVLFKEATRLKESERYIMALEKLNTIKSQYPYSYYATSAELMQADILYLQENYEESAAAYLLFKDFHPKHPRMDYVTFKIAEAYYKQKPSTFDRDLTAAKQAIKYFNELRSLYPNSKYLKDAKDKIDECYKMLKDKELYIANFYYKTEDFQSAAFRYKNLLNRFNDDKVKKLASDRLVTIGLKSARPELCELVFKNYRYLYKDGDLSNLKSDVKECLR</sequence>
<evidence type="ECO:0000256" key="2">
    <source>
        <dbReference type="ARBA" id="ARBA00023136"/>
    </source>
</evidence>
<evidence type="ECO:0000259" key="4">
    <source>
        <dbReference type="Pfam" id="PF13525"/>
    </source>
</evidence>
<dbReference type="InterPro" id="IPR039565">
    <property type="entry name" value="BamD-like"/>
</dbReference>
<accession>A0ABY0IK20</accession>
<evidence type="ECO:0000313" key="5">
    <source>
        <dbReference type="EMBL" id="RZF22977.1"/>
    </source>
</evidence>
<dbReference type="InterPro" id="IPR011990">
    <property type="entry name" value="TPR-like_helical_dom_sf"/>
</dbReference>
<dbReference type="Pfam" id="PF13525">
    <property type="entry name" value="YfiO"/>
    <property type="match status" value="1"/>
</dbReference>
<reference evidence="6" key="1">
    <citation type="journal article" date="2019" name="Int. J. Syst. Evol. Microbiol.">
        <title>Halobacteriovorax valvorus sp. nov., a novel prokaryotic predator isolated from coastal seawater of China.</title>
        <authorList>
            <person name="Chen M.-X."/>
        </authorList>
    </citation>
    <scope>NUCLEOTIDE SEQUENCE [LARGE SCALE GENOMIC DNA]</scope>
    <source>
        <strain evidence="6">BL9</strain>
    </source>
</reference>
<dbReference type="InterPro" id="IPR017689">
    <property type="entry name" value="BamD"/>
</dbReference>
<dbReference type="SUPFAM" id="SSF48452">
    <property type="entry name" value="TPR-like"/>
    <property type="match status" value="1"/>
</dbReference>
<keyword evidence="3" id="KW-0998">Cell outer membrane</keyword>
<name>A0ABY0IK20_9BACT</name>
<dbReference type="HAMAP" id="MF_00922">
    <property type="entry name" value="OM_assembly_BamD"/>
    <property type="match status" value="1"/>
</dbReference>
<keyword evidence="6" id="KW-1185">Reference proteome</keyword>
<keyword evidence="2" id="KW-0472">Membrane</keyword>
<evidence type="ECO:0000256" key="1">
    <source>
        <dbReference type="ARBA" id="ARBA00022729"/>
    </source>
</evidence>
<protein>
    <submittedName>
        <fullName evidence="5">Outer membrane protein assembly factor BamD</fullName>
    </submittedName>
</protein>
<proteinExistence type="inferred from homology"/>
<gene>
    <name evidence="5" type="primary">bamD</name>
    <name evidence="5" type="ORF">DAY19_04180</name>
</gene>
<feature type="domain" description="Outer membrane lipoprotein BamD-like" evidence="4">
    <location>
        <begin position="41"/>
        <end position="211"/>
    </location>
</feature>